<keyword evidence="3" id="KW-0963">Cytoplasm</keyword>
<dbReference type="GO" id="GO:0005737">
    <property type="term" value="C:cytoplasm"/>
    <property type="evidence" value="ECO:0007669"/>
    <property type="project" value="UniProtKB-SubCell"/>
</dbReference>
<dbReference type="EMBL" id="FQXU01000015">
    <property type="protein sequence ID" value="SHI51029.1"/>
    <property type="molecule type" value="Genomic_DNA"/>
</dbReference>
<dbReference type="Proteomes" id="UP000184241">
    <property type="component" value="Unassembled WGS sequence"/>
</dbReference>
<dbReference type="PROSITE" id="PS51096">
    <property type="entry name" value="PTS_EIIA_TYPE_4"/>
    <property type="match status" value="1"/>
</dbReference>
<dbReference type="Pfam" id="PF03610">
    <property type="entry name" value="EIIA-man"/>
    <property type="match status" value="1"/>
</dbReference>
<keyword evidence="4" id="KW-0762">Sugar transport</keyword>
<evidence type="ECO:0000256" key="2">
    <source>
        <dbReference type="ARBA" id="ARBA00022448"/>
    </source>
</evidence>
<evidence type="ECO:0000313" key="9">
    <source>
        <dbReference type="EMBL" id="SHI51029.1"/>
    </source>
</evidence>
<dbReference type="InterPro" id="IPR004701">
    <property type="entry name" value="PTS_EIIA_man-typ"/>
</dbReference>
<evidence type="ECO:0000256" key="3">
    <source>
        <dbReference type="ARBA" id="ARBA00022490"/>
    </source>
</evidence>
<organism evidence="9 10">
    <name type="scientific">Clostridium intestinale DSM 6191</name>
    <dbReference type="NCBI Taxonomy" id="1121320"/>
    <lineage>
        <taxon>Bacteria</taxon>
        <taxon>Bacillati</taxon>
        <taxon>Bacillota</taxon>
        <taxon>Clostridia</taxon>
        <taxon>Eubacteriales</taxon>
        <taxon>Clostridiaceae</taxon>
        <taxon>Clostridium</taxon>
    </lineage>
</organism>
<dbReference type="GO" id="GO:0016020">
    <property type="term" value="C:membrane"/>
    <property type="evidence" value="ECO:0007669"/>
    <property type="project" value="InterPro"/>
</dbReference>
<feature type="domain" description="PTS EIIA type-4" evidence="8">
    <location>
        <begin position="3"/>
        <end position="127"/>
    </location>
</feature>
<gene>
    <name evidence="9" type="ORF">SAMN02745941_03920</name>
</gene>
<evidence type="ECO:0000256" key="1">
    <source>
        <dbReference type="ARBA" id="ARBA00004496"/>
    </source>
</evidence>
<keyword evidence="7" id="KW-0418">Kinase</keyword>
<comment type="subcellular location">
    <subcellularLocation>
        <location evidence="1">Cytoplasm</location>
    </subcellularLocation>
</comment>
<keyword evidence="5" id="KW-0808">Transferase</keyword>
<protein>
    <submittedName>
        <fullName evidence="9">PTS system, mannose-specific IIA component</fullName>
    </submittedName>
</protein>
<dbReference type="InterPro" id="IPR033887">
    <property type="entry name" value="PTS_IIA_man"/>
</dbReference>
<keyword evidence="2" id="KW-0813">Transport</keyword>
<dbReference type="CDD" id="cd00006">
    <property type="entry name" value="PTS_IIA_man"/>
    <property type="match status" value="1"/>
</dbReference>
<dbReference type="Gene3D" id="3.40.50.510">
    <property type="entry name" value="Phosphotransferase system, mannose-type IIA component"/>
    <property type="match status" value="1"/>
</dbReference>
<dbReference type="PANTHER" id="PTHR33799">
    <property type="entry name" value="PTS PERMEASE-RELATED-RELATED"/>
    <property type="match status" value="1"/>
</dbReference>
<proteinExistence type="predicted"/>
<name>A0A1M6BQN9_9CLOT</name>
<dbReference type="GO" id="GO:0009401">
    <property type="term" value="P:phosphoenolpyruvate-dependent sugar phosphotransferase system"/>
    <property type="evidence" value="ECO:0007669"/>
    <property type="project" value="UniProtKB-KW"/>
</dbReference>
<dbReference type="AlphaFoldDB" id="A0A1M6BQN9"/>
<dbReference type="InterPro" id="IPR036662">
    <property type="entry name" value="PTS_EIIA_man-typ_sf"/>
</dbReference>
<sequence>MAKLNIIIGTHGRFGEEIIKSAEMIVGKMENVRAVSLLPEMSFEEFMQQVKEILAELEGETIALVDLYGGTPCNVLTALTRSYNHNVITGLNLPMLIDLYINTSNAEEIDVKQAVENCINNLRESGVHTNSMLD</sequence>
<dbReference type="RefSeq" id="WP_073022270.1">
    <property type="nucleotide sequence ID" value="NZ_FQXU01000015.1"/>
</dbReference>
<evidence type="ECO:0000256" key="6">
    <source>
        <dbReference type="ARBA" id="ARBA00022683"/>
    </source>
</evidence>
<evidence type="ECO:0000259" key="8">
    <source>
        <dbReference type="PROSITE" id="PS51096"/>
    </source>
</evidence>
<evidence type="ECO:0000256" key="4">
    <source>
        <dbReference type="ARBA" id="ARBA00022597"/>
    </source>
</evidence>
<evidence type="ECO:0000313" key="10">
    <source>
        <dbReference type="Proteomes" id="UP000184241"/>
    </source>
</evidence>
<dbReference type="SUPFAM" id="SSF53062">
    <property type="entry name" value="PTS system fructose IIA component-like"/>
    <property type="match status" value="1"/>
</dbReference>
<reference evidence="9 10" key="1">
    <citation type="submission" date="2016-11" db="EMBL/GenBank/DDBJ databases">
        <authorList>
            <person name="Jaros S."/>
            <person name="Januszkiewicz K."/>
            <person name="Wedrychowicz H."/>
        </authorList>
    </citation>
    <scope>NUCLEOTIDE SEQUENCE [LARGE SCALE GENOMIC DNA]</scope>
    <source>
        <strain evidence="9 10">DSM 6191</strain>
    </source>
</reference>
<dbReference type="InterPro" id="IPR051471">
    <property type="entry name" value="Bacterial_PTS_sugar_comp"/>
</dbReference>
<accession>A0A1M6BQN9</accession>
<dbReference type="PANTHER" id="PTHR33799:SF1">
    <property type="entry name" value="PTS SYSTEM MANNOSE-SPECIFIC EIIAB COMPONENT-RELATED"/>
    <property type="match status" value="1"/>
</dbReference>
<keyword evidence="6" id="KW-0598">Phosphotransferase system</keyword>
<dbReference type="GO" id="GO:0016301">
    <property type="term" value="F:kinase activity"/>
    <property type="evidence" value="ECO:0007669"/>
    <property type="project" value="UniProtKB-KW"/>
</dbReference>
<evidence type="ECO:0000256" key="5">
    <source>
        <dbReference type="ARBA" id="ARBA00022679"/>
    </source>
</evidence>
<evidence type="ECO:0000256" key="7">
    <source>
        <dbReference type="ARBA" id="ARBA00022777"/>
    </source>
</evidence>